<sequence length="123" mass="13376">MKHIEHSTANELVSVRRLAGRPPEAGVDSWANVPLAEAEVMSKPAEQSGKAPKRKTGKPAEHSRAVIVPVIHVLTAEEMRALLAQHARLSEPDPRARGLVRDASGMRPGDVLIEHMQGLEKSE</sequence>
<dbReference type="Proteomes" id="UP000238169">
    <property type="component" value="Unassembled WGS sequence"/>
</dbReference>
<dbReference type="RefSeq" id="WP_106857987.1">
    <property type="nucleotide sequence ID" value="NZ_OGTP01000032.1"/>
</dbReference>
<organism evidence="2 3">
    <name type="scientific">Caballeronia novacaledonica</name>
    <dbReference type="NCBI Taxonomy" id="1544861"/>
    <lineage>
        <taxon>Bacteria</taxon>
        <taxon>Pseudomonadati</taxon>
        <taxon>Pseudomonadota</taxon>
        <taxon>Betaproteobacteria</taxon>
        <taxon>Burkholderiales</taxon>
        <taxon>Burkholderiaceae</taxon>
        <taxon>Caballeronia</taxon>
    </lineage>
</organism>
<evidence type="ECO:0000313" key="3">
    <source>
        <dbReference type="Proteomes" id="UP000238169"/>
    </source>
</evidence>
<dbReference type="EMBL" id="OGTP01000032">
    <property type="protein sequence ID" value="SPB18539.1"/>
    <property type="molecule type" value="Genomic_DNA"/>
</dbReference>
<accession>A0A2U3IE86</accession>
<feature type="region of interest" description="Disordered" evidence="1">
    <location>
        <begin position="41"/>
        <end position="63"/>
    </location>
</feature>
<protein>
    <submittedName>
        <fullName evidence="2">Uncharacterized protein</fullName>
    </submittedName>
</protein>
<gene>
    <name evidence="2" type="ORF">NOV72_05739</name>
</gene>
<evidence type="ECO:0000313" key="2">
    <source>
        <dbReference type="EMBL" id="SPB18539.1"/>
    </source>
</evidence>
<dbReference type="AlphaFoldDB" id="A0A2U3IE86"/>
<reference evidence="3" key="1">
    <citation type="submission" date="2018-01" db="EMBL/GenBank/DDBJ databases">
        <authorList>
            <person name="Peeters C."/>
        </authorList>
    </citation>
    <scope>NUCLEOTIDE SEQUENCE [LARGE SCALE GENOMIC DNA]</scope>
</reference>
<name>A0A2U3IE86_9BURK</name>
<keyword evidence="3" id="KW-1185">Reference proteome</keyword>
<proteinExistence type="predicted"/>
<evidence type="ECO:0000256" key="1">
    <source>
        <dbReference type="SAM" id="MobiDB-lite"/>
    </source>
</evidence>